<dbReference type="AlphaFoldDB" id="A0A9W6KN81"/>
<name>A0A9W6KN81_9ACTN</name>
<feature type="compositionally biased region" description="Basic and acidic residues" evidence="1">
    <location>
        <begin position="501"/>
        <end position="511"/>
    </location>
</feature>
<evidence type="ECO:0000256" key="1">
    <source>
        <dbReference type="SAM" id="MobiDB-lite"/>
    </source>
</evidence>
<keyword evidence="3" id="KW-1185">Reference proteome</keyword>
<comment type="caution">
    <text evidence="2">The sequence shown here is derived from an EMBL/GenBank/DDBJ whole genome shotgun (WGS) entry which is preliminary data.</text>
</comment>
<feature type="region of interest" description="Disordered" evidence="1">
    <location>
        <begin position="435"/>
        <end position="806"/>
    </location>
</feature>
<sequence>MSTAMQVRLRHWPGMKVSWLGAGAVVHSGDEPSPGAAALVVSPHGSAECAVVISSHTVKLQPAMIEELAEVLANGLPRGFAAMRFVAWDGACATNERPAAAHMIAMRLGIDVIAAAGPLLGVPGGSLFAPVGRGEQRPGGFWRFRTGAPAVRVGWRFPAPAWESDLCSEIPELPGDLVLDQIPAGLWLHRRRVGSVTDLAYSVPTDHENPSMILGHPGDEPLHRDELARAVTSVPTLAADRCVFTPYGQNPIADGPVGPVVADVLGRAVHVRTGLPLCAPAGQRAVVTIDHKGLPRWRTFARELWHAPRNGAPRPVDWINPCPDVLGEAAGQATFDLGSGWVLEVVQAGLWVRPQHLNDPADWVRSLPVDVNRCAVIVGAPNAAEIPPPAHTIAEVLEKLPIDARKRAYITVPRGAAPNVFILATGLLDSLPEPGEVELVSPSTPTTSGSFPTVTPAAAEGPRHGRHGDANGPYLVDGRPANGHPSGAHPTVPRSNAPEQDYERGYSDRAGSRTGSFPAFPPADAPTTAFDRPAPPQSHGQQPAHVQQPPQRNGSHHTGAFPAVGEPTGSFSPLTPNGSQRPGRGGGYPATEPPMPPMPPMPPQQPRQRPGETTGSFPAAAFRNGAPDATTPMVPVVPGPQHPAGGPVNGHAPVNGHGPSNGHGHVNGQRPVANGYAAPGGFNGPAQPQPPNGYNGGFNGHAPMHPDVHVAPPRAFHREDQPLHPAGPQQGYSFDAPDYDNHHFEPVSPPPNRHLEEPTGRMPAPRAPMSDESEFDDTGSTATGREIRSHNKKGKTVRADDKTSTQELDRLLGFFDEIRKAKAWDEDSPAPAEHASKRAAAGQPPAGPRRARH</sequence>
<protein>
    <submittedName>
        <fullName evidence="2">Uncharacterized protein</fullName>
    </submittedName>
</protein>
<dbReference type="Proteomes" id="UP001143480">
    <property type="component" value="Unassembled WGS sequence"/>
</dbReference>
<proteinExistence type="predicted"/>
<feature type="compositionally biased region" description="Polar residues" evidence="1">
    <location>
        <begin position="569"/>
        <end position="580"/>
    </location>
</feature>
<gene>
    <name evidence="2" type="ORF">GCM10017581_059390</name>
</gene>
<dbReference type="EMBL" id="BSFP01000042">
    <property type="protein sequence ID" value="GLL04192.1"/>
    <property type="molecule type" value="Genomic_DNA"/>
</dbReference>
<reference evidence="2" key="2">
    <citation type="submission" date="2023-01" db="EMBL/GenBank/DDBJ databases">
        <authorList>
            <person name="Sun Q."/>
            <person name="Evtushenko L."/>
        </authorList>
    </citation>
    <scope>NUCLEOTIDE SEQUENCE</scope>
    <source>
        <strain evidence="2">VKM Ac-1321</strain>
    </source>
</reference>
<feature type="compositionally biased region" description="Low complexity" evidence="1">
    <location>
        <begin position="441"/>
        <end position="456"/>
    </location>
</feature>
<dbReference type="RefSeq" id="WP_261963685.1">
    <property type="nucleotide sequence ID" value="NZ_BSFP01000042.1"/>
</dbReference>
<feature type="compositionally biased region" description="Pro residues" evidence="1">
    <location>
        <begin position="591"/>
        <end position="605"/>
    </location>
</feature>
<evidence type="ECO:0000313" key="3">
    <source>
        <dbReference type="Proteomes" id="UP001143480"/>
    </source>
</evidence>
<feature type="compositionally biased region" description="Basic and acidic residues" evidence="1">
    <location>
        <begin position="797"/>
        <end position="806"/>
    </location>
</feature>
<reference evidence="2" key="1">
    <citation type="journal article" date="2014" name="Int. J. Syst. Evol. Microbiol.">
        <title>Complete genome sequence of Corynebacterium casei LMG S-19264T (=DSM 44701T), isolated from a smear-ripened cheese.</title>
        <authorList>
            <consortium name="US DOE Joint Genome Institute (JGI-PGF)"/>
            <person name="Walter F."/>
            <person name="Albersmeier A."/>
            <person name="Kalinowski J."/>
            <person name="Ruckert C."/>
        </authorList>
    </citation>
    <scope>NUCLEOTIDE SEQUENCE</scope>
    <source>
        <strain evidence="2">VKM Ac-1321</strain>
    </source>
</reference>
<feature type="region of interest" description="Disordered" evidence="1">
    <location>
        <begin position="825"/>
        <end position="853"/>
    </location>
</feature>
<accession>A0A9W6KN81</accession>
<organism evidence="2 3">
    <name type="scientific">Dactylosporangium matsuzakiense</name>
    <dbReference type="NCBI Taxonomy" id="53360"/>
    <lineage>
        <taxon>Bacteria</taxon>
        <taxon>Bacillati</taxon>
        <taxon>Actinomycetota</taxon>
        <taxon>Actinomycetes</taxon>
        <taxon>Micromonosporales</taxon>
        <taxon>Micromonosporaceae</taxon>
        <taxon>Dactylosporangium</taxon>
    </lineage>
</organism>
<evidence type="ECO:0000313" key="2">
    <source>
        <dbReference type="EMBL" id="GLL04192.1"/>
    </source>
</evidence>
<feature type="compositionally biased region" description="Polar residues" evidence="1">
    <location>
        <begin position="538"/>
        <end position="553"/>
    </location>
</feature>